<dbReference type="GO" id="GO:0008270">
    <property type="term" value="F:zinc ion binding"/>
    <property type="evidence" value="ECO:0007669"/>
    <property type="project" value="UniProtKB-UniRule"/>
</dbReference>
<feature type="binding site" evidence="12">
    <location>
        <begin position="864"/>
        <end position="865"/>
    </location>
    <ligand>
        <name>S-adenosyl-L-methionine</name>
        <dbReference type="ChEBI" id="CHEBI:59789"/>
    </ligand>
</feature>
<keyword evidence="4 10" id="KW-0808">Transferase</keyword>
<evidence type="ECO:0000256" key="3">
    <source>
        <dbReference type="ARBA" id="ARBA00022628"/>
    </source>
</evidence>
<dbReference type="STRING" id="364199.SAMN04489858_11086"/>
<accession>A0A1I0H9C2</accession>
<dbReference type="FunFam" id="1.10.1240.10:FF:000001">
    <property type="entry name" value="Methionine synthase"/>
    <property type="match status" value="1"/>
</dbReference>
<dbReference type="Gene3D" id="1.10.288.10">
    <property type="entry name" value="Cobalamin-dependent Methionine Synthase, domain 2"/>
    <property type="match status" value="1"/>
</dbReference>
<keyword evidence="3 10" id="KW-0846">Cobalamin</keyword>
<dbReference type="CDD" id="cd02069">
    <property type="entry name" value="methionine_synthase_B12_BD"/>
    <property type="match status" value="1"/>
</dbReference>
<keyword evidence="10" id="KW-0862">Zinc</keyword>
<dbReference type="AlphaFoldDB" id="A0A1I0H9C2"/>
<evidence type="ECO:0000259" key="15">
    <source>
        <dbReference type="PROSITE" id="PS51332"/>
    </source>
</evidence>
<dbReference type="GO" id="GO:0032259">
    <property type="term" value="P:methylation"/>
    <property type="evidence" value="ECO:0007669"/>
    <property type="project" value="UniProtKB-KW"/>
</dbReference>
<comment type="function">
    <text evidence="10">Catalyzes the transfer of a methyl group from methyl-cobalamin to homocysteine, yielding enzyme-bound cob(I)alamin and methionine. Subsequently, remethylates the cofactor using methyltetrahydrofolate.</text>
</comment>
<dbReference type="CDD" id="cd00740">
    <property type="entry name" value="MeTr"/>
    <property type="match status" value="1"/>
</dbReference>
<dbReference type="SUPFAM" id="SSF52242">
    <property type="entry name" value="Cobalamin (vitamin B12)-binding domain"/>
    <property type="match status" value="1"/>
</dbReference>
<dbReference type="PANTHER" id="PTHR45833:SF1">
    <property type="entry name" value="METHIONINE SYNTHASE"/>
    <property type="match status" value="1"/>
</dbReference>
<protein>
    <recommendedName>
        <fullName evidence="9 10">Methionine synthase</fullName>
        <ecNumber evidence="9 10">2.1.1.13</ecNumber>
    </recommendedName>
    <alternativeName>
        <fullName evidence="10">5-methyltetrahydrofolate--homocysteine methyltransferase</fullName>
    </alternativeName>
</protein>
<dbReference type="Gene3D" id="3.20.20.20">
    <property type="entry name" value="Dihydropteroate synthase-like"/>
    <property type="match status" value="1"/>
</dbReference>
<keyword evidence="10" id="KW-0486">Methionine biosynthesis</keyword>
<keyword evidence="18" id="KW-1185">Reference proteome</keyword>
<feature type="domain" description="AdoMet activation" evidence="14">
    <location>
        <begin position="572"/>
        <end position="902"/>
    </location>
</feature>
<dbReference type="PIRSF" id="PIRSF000381">
    <property type="entry name" value="MetH"/>
    <property type="match status" value="1"/>
</dbReference>
<keyword evidence="5 10" id="KW-0949">S-adenosyl-L-methionine</keyword>
<dbReference type="InterPro" id="IPR036724">
    <property type="entry name" value="Cobalamin-bd_sf"/>
</dbReference>
<feature type="binding site" evidence="12">
    <location>
        <position position="622"/>
    </location>
    <ligand>
        <name>S-adenosyl-L-methionine</name>
        <dbReference type="ChEBI" id="CHEBI:59789"/>
    </ligand>
</feature>
<gene>
    <name evidence="17" type="ORF">SAMN04489858_11086</name>
</gene>
<keyword evidence="10" id="KW-0028">Amino-acid biosynthesis</keyword>
<dbReference type="InterPro" id="IPR011005">
    <property type="entry name" value="Dihydropteroate_synth-like_sf"/>
</dbReference>
<evidence type="ECO:0000256" key="12">
    <source>
        <dbReference type="PIRSR" id="PIRSR000381-2"/>
    </source>
</evidence>
<dbReference type="RefSeq" id="WP_090736069.1">
    <property type="nucleotide sequence ID" value="NZ_FOHO01000010.1"/>
</dbReference>
<dbReference type="InterPro" id="IPR036594">
    <property type="entry name" value="Meth_synthase_dom"/>
</dbReference>
<dbReference type="InterPro" id="IPR004223">
    <property type="entry name" value="VitB12-dep_Met_synth_activ_dom"/>
</dbReference>
<dbReference type="Gene3D" id="3.40.50.280">
    <property type="entry name" value="Cobalamin-binding domain"/>
    <property type="match status" value="1"/>
</dbReference>
<feature type="binding site" evidence="12">
    <location>
        <position position="809"/>
    </location>
    <ligand>
        <name>S-adenosyl-L-methionine</name>
        <dbReference type="ChEBI" id="CHEBI:59789"/>
    </ligand>
</feature>
<dbReference type="Proteomes" id="UP000199180">
    <property type="component" value="Unassembled WGS sequence"/>
</dbReference>
<keyword evidence="2 10" id="KW-0489">Methyltransferase</keyword>
<comment type="similarity">
    <text evidence="1">Belongs to the vitamin-B12 dependent methionine synthase family.</text>
</comment>
<evidence type="ECO:0000313" key="18">
    <source>
        <dbReference type="Proteomes" id="UP000199180"/>
    </source>
</evidence>
<evidence type="ECO:0000313" key="17">
    <source>
        <dbReference type="EMBL" id="SET80321.1"/>
    </source>
</evidence>
<dbReference type="UniPathway" id="UPA00051">
    <property type="reaction ID" value="UER00081"/>
</dbReference>
<dbReference type="InterPro" id="IPR037010">
    <property type="entry name" value="VitB12-dep_Met_synth_activ_sf"/>
</dbReference>
<reference evidence="17 18" key="1">
    <citation type="submission" date="2016-10" db="EMBL/GenBank/DDBJ databases">
        <authorList>
            <person name="de Groot N.N."/>
        </authorList>
    </citation>
    <scope>NUCLEOTIDE SEQUENCE [LARGE SCALE GENOMIC DNA]</scope>
    <source>
        <strain evidence="17 18">DSM 17862</strain>
    </source>
</reference>
<comment type="catalytic activity">
    <reaction evidence="10">
        <text>(6S)-5-methyl-5,6,7,8-tetrahydrofolate + L-homocysteine = (6S)-5,6,7,8-tetrahydrofolate + L-methionine</text>
        <dbReference type="Rhea" id="RHEA:11172"/>
        <dbReference type="ChEBI" id="CHEBI:18608"/>
        <dbReference type="ChEBI" id="CHEBI:57453"/>
        <dbReference type="ChEBI" id="CHEBI:57844"/>
        <dbReference type="ChEBI" id="CHEBI:58199"/>
        <dbReference type="EC" id="2.1.1.13"/>
    </reaction>
</comment>
<evidence type="ECO:0000256" key="4">
    <source>
        <dbReference type="ARBA" id="ARBA00022679"/>
    </source>
</evidence>
<dbReference type="OrthoDB" id="9803687at2"/>
<feature type="binding site" evidence="12">
    <location>
        <position position="478"/>
    </location>
    <ligand>
        <name>methylcob(III)alamin</name>
        <dbReference type="ChEBI" id="CHEBI:28115"/>
    </ligand>
</feature>
<dbReference type="FunFam" id="3.20.20.20:FF:000002">
    <property type="entry name" value="Methionine synthase"/>
    <property type="match status" value="1"/>
</dbReference>
<evidence type="ECO:0000256" key="8">
    <source>
        <dbReference type="ARBA" id="ARBA00023285"/>
    </source>
</evidence>
<dbReference type="SUPFAM" id="SSF47644">
    <property type="entry name" value="Methionine synthase domain"/>
    <property type="match status" value="1"/>
</dbReference>
<dbReference type="Gene3D" id="3.10.196.10">
    <property type="entry name" value="Vitamin B12-dependent methionine synthase, activation domain"/>
    <property type="match status" value="1"/>
</dbReference>
<evidence type="ECO:0000256" key="7">
    <source>
        <dbReference type="ARBA" id="ARBA00022737"/>
    </source>
</evidence>
<evidence type="ECO:0000259" key="16">
    <source>
        <dbReference type="PROSITE" id="PS51337"/>
    </source>
</evidence>
<sequence length="906" mass="100292">MPERQLRLSGLEPFVLTSDIPFVNVGERTNVTGSARFRKLIKNRDYATALEVARDQVENGAQIIDINMDEGLIDSRAAMVEFLNLLAAEPDIARVPIMIDSSKWEVIEAGLQCVQGKPVVNSISMKEGVEQFRQQAKLCLAYGAAVVVMAFDEQGQADTAARKIEICERAYRILVDEVGFPPEDIIFDPNIFAVATGIEEHDNYGVDFIEATRWIRQNLPYAHVSGGVSNLSFSFRGNEPVREAMHAVFLYHAIQAGMDMGIVNAGQLAVYDQIDAELREACEDVVLNRAPKAGGTATERLLDIAEKFRGDGGGQKREKDLSWREWPIEKRLEHALVNGITEYIEGDTEEARQAAERPLHVIEGPLMAGMNVVGDLFGAGKMFLPQVVKSARVMKQAVAVLLPYMEEEKRLSGASERESAGKILMATVKGDVHDIGKNIVGVVLACNNYEVIDLGVMVPPQKILEVARAEKVDVIGLSGLITPSLDEMVHMAAEMEREGFDIPLLIGGATTSKIHTAVKIAPRYAKGPAVYVTDASRAVGVVSSLLSPAQQQAYIDGIRDDYAQVAERHERSEAAKSRLPLQAARDNALKLDWTGFAAKTPDFTGLKVVEDWDLAEIARYIDWTPFFQTWELKGVYPRILDDEKQGEAARNLYRDAQDMLARIIDEAWFKPRAVVGFWPANAVGDDIRLFTGEDREQELATLHTLRQQVTKRNGRPNVALSDFVAPEGHRDYVGGFVVTAGPEEQDIALRYERANDDYGAIMVKALSDRIAEAMAEMLHERVRKDYWGYGAAETYAPQDLIGEPYDGIRPAPGYPAQPDHTEKLTLFRLLDAEATTGVTLTESMAMWPGSSVSGLYIGHPDSYYFGVAKIEEDQARDYAARKGMDLAEAERWLAPILNYVRKDAVA</sequence>
<dbReference type="Gene3D" id="1.10.1240.10">
    <property type="entry name" value="Methionine synthase domain"/>
    <property type="match status" value="1"/>
</dbReference>
<name>A0A1I0H9C2_9RHOB</name>
<evidence type="ECO:0000256" key="5">
    <source>
        <dbReference type="ARBA" id="ARBA00022691"/>
    </source>
</evidence>
<dbReference type="GO" id="GO:0046653">
    <property type="term" value="P:tetrahydrofolate metabolic process"/>
    <property type="evidence" value="ECO:0007669"/>
    <property type="project" value="TreeGrafter"/>
</dbReference>
<dbReference type="PROSITE" id="PS50972">
    <property type="entry name" value="PTERIN_BINDING"/>
    <property type="match status" value="1"/>
</dbReference>
<comment type="domain">
    <text evidence="10">Modular enzyme with four functionally distinct domains. The isolated Hcy-binding domain catalyzes methyl transfer from free methylcobalamin to homocysteine. The Hcy-binding domain in association with the pterin-binding domain catalyzes the methylation of cob(I)alamin by methyltetrahydrofolate and the methylation of homocysteine. The B12-binding domain binds the cofactor. The AdoMet activation domain binds S-adenosyl-L-methionine. Under aerobic conditions cob(I)alamin can be converted to inactive cob(II)alamin. Reductive methylation by S-adenosyl-L-methionine and flavodoxin regenerates methylcobalamin.</text>
</comment>
<dbReference type="EC" id="2.1.1.13" evidence="9 10"/>
<feature type="binding site" evidence="12">
    <location>
        <position position="535"/>
    </location>
    <ligand>
        <name>methylcob(III)alamin</name>
        <dbReference type="ChEBI" id="CHEBI:28115"/>
    </ligand>
</feature>
<dbReference type="InterPro" id="IPR011822">
    <property type="entry name" value="MetH"/>
</dbReference>
<proteinExistence type="inferred from homology"/>
<dbReference type="PROSITE" id="PS51337">
    <property type="entry name" value="B12_BINDING_NTER"/>
    <property type="match status" value="1"/>
</dbReference>
<dbReference type="SMART" id="SM01018">
    <property type="entry name" value="B12-binding_2"/>
    <property type="match status" value="1"/>
</dbReference>
<dbReference type="PANTHER" id="PTHR45833">
    <property type="entry name" value="METHIONINE SYNTHASE"/>
    <property type="match status" value="1"/>
</dbReference>
<evidence type="ECO:0000256" key="9">
    <source>
        <dbReference type="NCBIfam" id="TIGR02082"/>
    </source>
</evidence>
<dbReference type="InterPro" id="IPR000489">
    <property type="entry name" value="Pterin-binding_dom"/>
</dbReference>
<dbReference type="Pfam" id="PF02965">
    <property type="entry name" value="Met_synt_B12"/>
    <property type="match status" value="1"/>
</dbReference>
<dbReference type="GO" id="GO:0031419">
    <property type="term" value="F:cobalamin binding"/>
    <property type="evidence" value="ECO:0007669"/>
    <property type="project" value="UniProtKB-UniRule"/>
</dbReference>
<dbReference type="SUPFAM" id="SSF56507">
    <property type="entry name" value="Methionine synthase activation domain-like"/>
    <property type="match status" value="1"/>
</dbReference>
<evidence type="ECO:0000256" key="1">
    <source>
        <dbReference type="ARBA" id="ARBA00010398"/>
    </source>
</evidence>
<dbReference type="NCBIfam" id="NF007024">
    <property type="entry name" value="PRK09490.1"/>
    <property type="match status" value="1"/>
</dbReference>
<feature type="domain" description="Pterin-binding" evidence="13">
    <location>
        <begin position="22"/>
        <end position="283"/>
    </location>
</feature>
<feature type="binding site" evidence="12">
    <location>
        <begin position="430"/>
        <end position="434"/>
    </location>
    <ligand>
        <name>methylcob(III)alamin</name>
        <dbReference type="ChEBI" id="CHEBI:28115"/>
    </ligand>
</feature>
<evidence type="ECO:0000256" key="2">
    <source>
        <dbReference type="ARBA" id="ARBA00022603"/>
    </source>
</evidence>
<dbReference type="InterPro" id="IPR050554">
    <property type="entry name" value="Met_Synthase/Corrinoid"/>
</dbReference>
<dbReference type="InterPro" id="IPR033706">
    <property type="entry name" value="Met_synthase_B12-bd"/>
</dbReference>
<organism evidence="17 18">
    <name type="scientific">Paracoccus homiensis</name>
    <dbReference type="NCBI Taxonomy" id="364199"/>
    <lineage>
        <taxon>Bacteria</taxon>
        <taxon>Pseudomonadati</taxon>
        <taxon>Pseudomonadota</taxon>
        <taxon>Alphaproteobacteria</taxon>
        <taxon>Rhodobacterales</taxon>
        <taxon>Paracoccaceae</taxon>
        <taxon>Paracoccus</taxon>
    </lineage>
</organism>
<dbReference type="EMBL" id="FOHO01000010">
    <property type="protein sequence ID" value="SET80321.1"/>
    <property type="molecule type" value="Genomic_DNA"/>
</dbReference>
<dbReference type="Pfam" id="PF02607">
    <property type="entry name" value="B12-binding_2"/>
    <property type="match status" value="1"/>
</dbReference>
<keyword evidence="6 10" id="KW-0479">Metal-binding</keyword>
<feature type="binding site" evidence="12">
    <location>
        <position position="363"/>
    </location>
    <ligand>
        <name>methylcob(III)alamin</name>
        <dbReference type="ChEBI" id="CHEBI:28115"/>
    </ligand>
</feature>
<dbReference type="GO" id="GO:0005829">
    <property type="term" value="C:cytosol"/>
    <property type="evidence" value="ECO:0007669"/>
    <property type="project" value="TreeGrafter"/>
</dbReference>
<evidence type="ECO:0000259" key="14">
    <source>
        <dbReference type="PROSITE" id="PS50974"/>
    </source>
</evidence>
<evidence type="ECO:0000256" key="6">
    <source>
        <dbReference type="ARBA" id="ARBA00022723"/>
    </source>
</evidence>
<dbReference type="Pfam" id="PF00809">
    <property type="entry name" value="Pterin_bind"/>
    <property type="match status" value="1"/>
</dbReference>
<feature type="domain" description="B12-binding" evidence="15">
    <location>
        <begin position="420"/>
        <end position="556"/>
    </location>
</feature>
<feature type="binding site" evidence="12">
    <location>
        <position position="482"/>
    </location>
    <ligand>
        <name>methylcob(III)alamin</name>
        <dbReference type="ChEBI" id="CHEBI:28115"/>
    </ligand>
</feature>
<dbReference type="FunFam" id="3.40.50.280:FF:000001">
    <property type="entry name" value="Methionine synthase"/>
    <property type="match status" value="1"/>
</dbReference>
<keyword evidence="8 10" id="KW-0170">Cobalt</keyword>
<evidence type="ECO:0000259" key="13">
    <source>
        <dbReference type="PROSITE" id="PS50972"/>
    </source>
</evidence>
<dbReference type="PROSITE" id="PS50974">
    <property type="entry name" value="ADOMET_ACTIVATION"/>
    <property type="match status" value="1"/>
</dbReference>
<dbReference type="Pfam" id="PF02310">
    <property type="entry name" value="B12-binding"/>
    <property type="match status" value="1"/>
</dbReference>
<feature type="binding site" description="axial binding residue" evidence="11">
    <location>
        <position position="433"/>
    </location>
    <ligand>
        <name>methylcob(III)alamin</name>
        <dbReference type="ChEBI" id="CHEBI:28115"/>
    </ligand>
    <ligandPart>
        <name>Co</name>
        <dbReference type="ChEBI" id="CHEBI:27638"/>
    </ligandPart>
</feature>
<dbReference type="InterPro" id="IPR003759">
    <property type="entry name" value="Cbl-bd_cap"/>
</dbReference>
<dbReference type="GO" id="GO:0008705">
    <property type="term" value="F:methionine synthase activity"/>
    <property type="evidence" value="ECO:0007669"/>
    <property type="project" value="UniProtKB-UniRule"/>
</dbReference>
<dbReference type="InterPro" id="IPR006158">
    <property type="entry name" value="Cobalamin-bd"/>
</dbReference>
<keyword evidence="7" id="KW-0677">Repeat</keyword>
<evidence type="ECO:0000256" key="10">
    <source>
        <dbReference type="PIRNR" id="PIRNR000381"/>
    </source>
</evidence>
<feature type="domain" description="B12-binding N-terminal" evidence="16">
    <location>
        <begin position="319"/>
        <end position="413"/>
    </location>
</feature>
<dbReference type="NCBIfam" id="TIGR02082">
    <property type="entry name" value="metH"/>
    <property type="match status" value="1"/>
</dbReference>
<comment type="cofactor">
    <cofactor evidence="10">
        <name>Zn(2+)</name>
        <dbReference type="ChEBI" id="CHEBI:29105"/>
    </cofactor>
</comment>
<comment type="pathway">
    <text evidence="10">Amino-acid biosynthesis; L-methionine biosynthesis via de novo pathway; L-methionine from L-homocysteine (MetH route): step 1/1.</text>
</comment>
<evidence type="ECO:0000256" key="11">
    <source>
        <dbReference type="PIRSR" id="PIRSR000381-1"/>
    </source>
</evidence>
<dbReference type="PROSITE" id="PS51332">
    <property type="entry name" value="B12_BINDING"/>
    <property type="match status" value="1"/>
</dbReference>
<dbReference type="SUPFAM" id="SSF51717">
    <property type="entry name" value="Dihydropteroate synthetase-like"/>
    <property type="match status" value="1"/>
</dbReference>
<dbReference type="GO" id="GO:0050667">
    <property type="term" value="P:homocysteine metabolic process"/>
    <property type="evidence" value="ECO:0007669"/>
    <property type="project" value="TreeGrafter"/>
</dbReference>
<comment type="cofactor">
    <cofactor evidence="10 11">
        <name>methylcob(III)alamin</name>
        <dbReference type="ChEBI" id="CHEBI:28115"/>
    </cofactor>
</comment>